<accession>X0VVP6</accession>
<dbReference type="EMBL" id="BARS01030493">
    <property type="protein sequence ID" value="GAG22459.1"/>
    <property type="molecule type" value="Genomic_DNA"/>
</dbReference>
<sequence>NSKAKGYRVGLKGDVPEFEWPKSMDEFRKIATWLIIKASDTAKRVKPTNVLGKASLAAMEKNRELRDDFARAVAVTYTNAISELYNTADPIEGDSRLERLSGRGKPDDTASKEPAVTYHRFIPELDDTSRGKEKKIEKFLDNVRVQFGKCETTLDFNEMRQFLINAFRPYCLDEELSLPVLYRIGRLDYPSMMFLNLIMDMGALPMISPKELAEKLRTNPIYKKDIIISRDGHTVIRVFMNDEGIFGAPMSPCGILDIYPFDQ</sequence>
<evidence type="ECO:0000313" key="1">
    <source>
        <dbReference type="EMBL" id="GAG22459.1"/>
    </source>
</evidence>
<protein>
    <submittedName>
        <fullName evidence="1">Uncharacterized protein</fullName>
    </submittedName>
</protein>
<feature type="non-terminal residue" evidence="1">
    <location>
        <position position="1"/>
    </location>
</feature>
<gene>
    <name evidence="1" type="ORF">S01H1_47560</name>
</gene>
<name>X0VVP6_9ZZZZ</name>
<reference evidence="1" key="1">
    <citation type="journal article" date="2014" name="Front. Microbiol.">
        <title>High frequency of phylogenetically diverse reductive dehalogenase-homologous genes in deep subseafloor sedimentary metagenomes.</title>
        <authorList>
            <person name="Kawai M."/>
            <person name="Futagami T."/>
            <person name="Toyoda A."/>
            <person name="Takaki Y."/>
            <person name="Nishi S."/>
            <person name="Hori S."/>
            <person name="Arai W."/>
            <person name="Tsubouchi T."/>
            <person name="Morono Y."/>
            <person name="Uchiyama I."/>
            <person name="Ito T."/>
            <person name="Fujiyama A."/>
            <person name="Inagaki F."/>
            <person name="Takami H."/>
        </authorList>
    </citation>
    <scope>NUCLEOTIDE SEQUENCE</scope>
    <source>
        <strain evidence="1">Expedition CK06-06</strain>
    </source>
</reference>
<comment type="caution">
    <text evidence="1">The sequence shown here is derived from an EMBL/GenBank/DDBJ whole genome shotgun (WGS) entry which is preliminary data.</text>
</comment>
<proteinExistence type="predicted"/>
<feature type="non-terminal residue" evidence="1">
    <location>
        <position position="263"/>
    </location>
</feature>
<dbReference type="AlphaFoldDB" id="X0VVP6"/>
<organism evidence="1">
    <name type="scientific">marine sediment metagenome</name>
    <dbReference type="NCBI Taxonomy" id="412755"/>
    <lineage>
        <taxon>unclassified sequences</taxon>
        <taxon>metagenomes</taxon>
        <taxon>ecological metagenomes</taxon>
    </lineage>
</organism>